<dbReference type="RefSeq" id="WP_035013720.1">
    <property type="nucleotide sequence ID" value="NZ_ARZY01000007.1"/>
</dbReference>
<dbReference type="Gene3D" id="3.40.50.2300">
    <property type="match status" value="1"/>
</dbReference>
<evidence type="ECO:0000256" key="5">
    <source>
        <dbReference type="PROSITE-ProRule" id="PRU00169"/>
    </source>
</evidence>
<dbReference type="Pfam" id="PF02518">
    <property type="entry name" value="HATPase_c"/>
    <property type="match status" value="1"/>
</dbReference>
<dbReference type="PROSITE" id="PS50110">
    <property type="entry name" value="RESPONSE_REGULATORY"/>
    <property type="match status" value="1"/>
</dbReference>
<keyword evidence="6" id="KW-0175">Coiled coil</keyword>
<reference evidence="9 10" key="1">
    <citation type="journal article" date="2014" name="Genome Announc.">
        <title>Draft Genome Sequence of the Agar-Degrading Bacterium Catenovulum sp. Strain DS-2, Isolated from Intestines of Haliotis diversicolor.</title>
        <authorList>
            <person name="Shan D."/>
            <person name="Li X."/>
            <person name="Gu Z."/>
            <person name="Wei G."/>
            <person name="Gao Z."/>
            <person name="Shao Z."/>
        </authorList>
    </citation>
    <scope>NUCLEOTIDE SEQUENCE [LARGE SCALE GENOMIC DNA]</scope>
    <source>
        <strain evidence="9 10">DS-2</strain>
    </source>
</reference>
<dbReference type="OrthoDB" id="9810730at2"/>
<dbReference type="PANTHER" id="PTHR45339">
    <property type="entry name" value="HYBRID SIGNAL TRANSDUCTION HISTIDINE KINASE J"/>
    <property type="match status" value="1"/>
</dbReference>
<name>W7R0A1_9ALTE</name>
<keyword evidence="9" id="KW-0808">Transferase</keyword>
<dbReference type="Proteomes" id="UP000019276">
    <property type="component" value="Unassembled WGS sequence"/>
</dbReference>
<comment type="catalytic activity">
    <reaction evidence="1">
        <text>ATP + protein L-histidine = ADP + protein N-phospho-L-histidine.</text>
        <dbReference type="EC" id="2.7.13.3"/>
    </reaction>
</comment>
<dbReference type="Gene3D" id="1.10.287.130">
    <property type="match status" value="1"/>
</dbReference>
<dbReference type="InterPro" id="IPR013655">
    <property type="entry name" value="PAS_fold_3"/>
</dbReference>
<dbReference type="EMBL" id="ARZY01000007">
    <property type="protein sequence ID" value="EWH11050.1"/>
    <property type="molecule type" value="Genomic_DNA"/>
</dbReference>
<dbReference type="Pfam" id="PF08447">
    <property type="entry name" value="PAS_3"/>
    <property type="match status" value="1"/>
</dbReference>
<sequence>MSEMILATNYNFEQQENYNFLFAQDGSLIADLPDIQSDKLLERLEKLCKTNKSQNILLHLIGKETFEKLRHASWQFTRHAVLPPTEIPTCGVWDISCFPTQLNGQTILCVSFTSSPIAIATHLTNSYQIAADATLIGVWDIRFIDEPRVMDESDCFQHILDNQFVFFSQTAKDILSLRSFRETTWRTVFNRIHPDDQVTFEQMFLGNLYHNIRLNFDCRIADLNKTYRWYTIRGESISNEQGLPLRMCGSVFECTEQKEMLNSILESENTKKLALETSGIGVWSGTSLDDLWTWDSNVAAIMNLGATYQGKLADLLNNVQNDDKKKLIDQFRNATNGNANIDCEVKVDLGDLGIHFVVIKGNVTKDIMGNVKRIDGICHDNSAERIASQKIKELNEALERTVKQRTKELIKARDLAESGSIAKSNFLAMMSHEIRTPMNGVIGALDLVERSQLNSEQLDLIHTAKTSALNLVDILNDILDLNKIEAGKMQLESTNVSISETIDNVVNMFLSIADNKNVKLTVEESNSIPNWVNTDPVRLRQILINFVSNAIKFCGGEQKAGHVHIQVSIDESQSFSSQKSVIFSVRDNGIGMTAKTIDKLFSPFTQAEASTTRKYGGTGLGLAICGRLCELMGGQIQVDSQVGEYSKFTIRLPLWETEQLADVSMLFGQLVYMQNLSASDSQLAWISERLEQLGAERVDKATQADIVLILANQTHQLIDIQRNIDQALQEFCTAQILLVCPRTLRTPLWKTWPELKIIASDPMTRYAFERVDLGTDSSSQAENHRATNSTAPEKASILLVEDNPLNQKLLLKQLAVLGLNADLAHDGRNGLNLFTQNSYKLILTDCHMPVMDGYSMAKNIREYETSQGLQTTPIIAITGAAMTGDKEKCIQSGMNDFLPKPIETHKLKAIVEKWHE</sequence>
<dbReference type="InterPro" id="IPR011006">
    <property type="entry name" value="CheY-like_superfamily"/>
</dbReference>
<dbReference type="GO" id="GO:0000155">
    <property type="term" value="F:phosphorelay sensor kinase activity"/>
    <property type="evidence" value="ECO:0007669"/>
    <property type="project" value="InterPro"/>
</dbReference>
<dbReference type="SUPFAM" id="SSF52172">
    <property type="entry name" value="CheY-like"/>
    <property type="match status" value="1"/>
</dbReference>
<evidence type="ECO:0000313" key="9">
    <source>
        <dbReference type="EMBL" id="EWH11050.1"/>
    </source>
</evidence>
<dbReference type="InterPro" id="IPR036097">
    <property type="entry name" value="HisK_dim/P_sf"/>
</dbReference>
<evidence type="ECO:0000259" key="7">
    <source>
        <dbReference type="PROSITE" id="PS50109"/>
    </source>
</evidence>
<dbReference type="InterPro" id="IPR003661">
    <property type="entry name" value="HisK_dim/P_dom"/>
</dbReference>
<dbReference type="Gene3D" id="3.30.450.20">
    <property type="entry name" value="PAS domain"/>
    <property type="match status" value="2"/>
</dbReference>
<dbReference type="SMART" id="SM00387">
    <property type="entry name" value="HATPase_c"/>
    <property type="match status" value="1"/>
</dbReference>
<dbReference type="InterPro" id="IPR005467">
    <property type="entry name" value="His_kinase_dom"/>
</dbReference>
<feature type="domain" description="Histidine kinase" evidence="7">
    <location>
        <begin position="429"/>
        <end position="656"/>
    </location>
</feature>
<dbReference type="SUPFAM" id="SSF55874">
    <property type="entry name" value="ATPase domain of HSP90 chaperone/DNA topoisomerase II/histidine kinase"/>
    <property type="match status" value="1"/>
</dbReference>
<dbReference type="Pfam" id="PF00512">
    <property type="entry name" value="HisKA"/>
    <property type="match status" value="1"/>
</dbReference>
<evidence type="ECO:0000256" key="3">
    <source>
        <dbReference type="ARBA" id="ARBA00022553"/>
    </source>
</evidence>
<evidence type="ECO:0000313" key="10">
    <source>
        <dbReference type="Proteomes" id="UP000019276"/>
    </source>
</evidence>
<dbReference type="InterPro" id="IPR003594">
    <property type="entry name" value="HATPase_dom"/>
</dbReference>
<comment type="caution">
    <text evidence="9">The sequence shown here is derived from an EMBL/GenBank/DDBJ whole genome shotgun (WGS) entry which is preliminary data.</text>
</comment>
<evidence type="ECO:0000259" key="8">
    <source>
        <dbReference type="PROSITE" id="PS50110"/>
    </source>
</evidence>
<accession>W7R0A1</accession>
<evidence type="ECO:0000256" key="4">
    <source>
        <dbReference type="ARBA" id="ARBA00023012"/>
    </source>
</evidence>
<feature type="modified residue" description="4-aspartylphosphate" evidence="5">
    <location>
        <position position="845"/>
    </location>
</feature>
<dbReference type="InterPro" id="IPR035965">
    <property type="entry name" value="PAS-like_dom_sf"/>
</dbReference>
<dbReference type="Pfam" id="PF00072">
    <property type="entry name" value="Response_reg"/>
    <property type="match status" value="1"/>
</dbReference>
<keyword evidence="10" id="KW-1185">Reference proteome</keyword>
<proteinExistence type="predicted"/>
<feature type="domain" description="Response regulatory" evidence="8">
    <location>
        <begin position="796"/>
        <end position="915"/>
    </location>
</feature>
<dbReference type="CDD" id="cd00130">
    <property type="entry name" value="PAS"/>
    <property type="match status" value="1"/>
</dbReference>
<keyword evidence="3 5" id="KW-0597">Phosphoprotein</keyword>
<evidence type="ECO:0000256" key="2">
    <source>
        <dbReference type="ARBA" id="ARBA00012438"/>
    </source>
</evidence>
<evidence type="ECO:0000256" key="6">
    <source>
        <dbReference type="SAM" id="Coils"/>
    </source>
</evidence>
<dbReference type="Gene3D" id="3.30.565.10">
    <property type="entry name" value="Histidine kinase-like ATPase, C-terminal domain"/>
    <property type="match status" value="1"/>
</dbReference>
<dbReference type="PROSITE" id="PS50109">
    <property type="entry name" value="HIS_KIN"/>
    <property type="match status" value="1"/>
</dbReference>
<dbReference type="AlphaFoldDB" id="W7R0A1"/>
<protein>
    <recommendedName>
        <fullName evidence="2">histidine kinase</fullName>
        <ecNumber evidence="2">2.7.13.3</ecNumber>
    </recommendedName>
</protein>
<dbReference type="InterPro" id="IPR004358">
    <property type="entry name" value="Sig_transdc_His_kin-like_C"/>
</dbReference>
<evidence type="ECO:0000256" key="1">
    <source>
        <dbReference type="ARBA" id="ARBA00000085"/>
    </source>
</evidence>
<dbReference type="SMART" id="SM00388">
    <property type="entry name" value="HisKA"/>
    <property type="match status" value="1"/>
</dbReference>
<dbReference type="SMART" id="SM00448">
    <property type="entry name" value="REC"/>
    <property type="match status" value="1"/>
</dbReference>
<dbReference type="InterPro" id="IPR001789">
    <property type="entry name" value="Sig_transdc_resp-reg_receiver"/>
</dbReference>
<keyword evidence="9" id="KW-0418">Kinase</keyword>
<dbReference type="eggNOG" id="COG2205">
    <property type="taxonomic scope" value="Bacteria"/>
</dbReference>
<dbReference type="EC" id="2.7.13.3" evidence="2"/>
<feature type="coiled-coil region" evidence="6">
    <location>
        <begin position="384"/>
        <end position="415"/>
    </location>
</feature>
<dbReference type="CDD" id="cd17546">
    <property type="entry name" value="REC_hyHK_CKI1_RcsC-like"/>
    <property type="match status" value="1"/>
</dbReference>
<organism evidence="9 10">
    <name type="scientific">Catenovulum agarivorans DS-2</name>
    <dbReference type="NCBI Taxonomy" id="1328313"/>
    <lineage>
        <taxon>Bacteria</taxon>
        <taxon>Pseudomonadati</taxon>
        <taxon>Pseudomonadota</taxon>
        <taxon>Gammaproteobacteria</taxon>
        <taxon>Alteromonadales</taxon>
        <taxon>Alteromonadaceae</taxon>
        <taxon>Catenovulum</taxon>
    </lineage>
</organism>
<dbReference type="CDD" id="cd00082">
    <property type="entry name" value="HisKA"/>
    <property type="match status" value="1"/>
</dbReference>
<dbReference type="SUPFAM" id="SSF47384">
    <property type="entry name" value="Homodimeric domain of signal transducing histidine kinase"/>
    <property type="match status" value="1"/>
</dbReference>
<dbReference type="InterPro" id="IPR000014">
    <property type="entry name" value="PAS"/>
</dbReference>
<dbReference type="FunFam" id="3.30.565.10:FF:000010">
    <property type="entry name" value="Sensor histidine kinase RcsC"/>
    <property type="match status" value="1"/>
</dbReference>
<dbReference type="CDD" id="cd16922">
    <property type="entry name" value="HATPase_EvgS-ArcB-TorS-like"/>
    <property type="match status" value="1"/>
</dbReference>
<dbReference type="InterPro" id="IPR036890">
    <property type="entry name" value="HATPase_C_sf"/>
</dbReference>
<dbReference type="STRING" id="1328313.DS2_05760"/>
<dbReference type="PANTHER" id="PTHR45339:SF1">
    <property type="entry name" value="HYBRID SIGNAL TRANSDUCTION HISTIDINE KINASE J"/>
    <property type="match status" value="1"/>
</dbReference>
<dbReference type="PRINTS" id="PR00344">
    <property type="entry name" value="BCTRLSENSOR"/>
</dbReference>
<dbReference type="SUPFAM" id="SSF55785">
    <property type="entry name" value="PYP-like sensor domain (PAS domain)"/>
    <property type="match status" value="1"/>
</dbReference>
<keyword evidence="4" id="KW-0902">Two-component regulatory system</keyword>
<gene>
    <name evidence="9" type="ORF">DS2_05760</name>
</gene>